<evidence type="ECO:0000313" key="2">
    <source>
        <dbReference type="EMBL" id="RPB06623.1"/>
    </source>
</evidence>
<name>A0A3N4K879_9PEZI</name>
<feature type="region of interest" description="Disordered" evidence="1">
    <location>
        <begin position="507"/>
        <end position="534"/>
    </location>
</feature>
<dbReference type="InParanoid" id="A0A3N4K879"/>
<organism evidence="2 3">
    <name type="scientific">Morchella conica CCBAS932</name>
    <dbReference type="NCBI Taxonomy" id="1392247"/>
    <lineage>
        <taxon>Eukaryota</taxon>
        <taxon>Fungi</taxon>
        <taxon>Dikarya</taxon>
        <taxon>Ascomycota</taxon>
        <taxon>Pezizomycotina</taxon>
        <taxon>Pezizomycetes</taxon>
        <taxon>Pezizales</taxon>
        <taxon>Morchellaceae</taxon>
        <taxon>Morchella</taxon>
    </lineage>
</organism>
<dbReference type="Proteomes" id="UP000277580">
    <property type="component" value="Unassembled WGS sequence"/>
</dbReference>
<gene>
    <name evidence="2" type="ORF">P167DRAFT_580270</name>
</gene>
<feature type="region of interest" description="Disordered" evidence="1">
    <location>
        <begin position="290"/>
        <end position="313"/>
    </location>
</feature>
<evidence type="ECO:0000313" key="3">
    <source>
        <dbReference type="Proteomes" id="UP000277580"/>
    </source>
</evidence>
<evidence type="ECO:0000256" key="1">
    <source>
        <dbReference type="SAM" id="MobiDB-lite"/>
    </source>
</evidence>
<dbReference type="AlphaFoldDB" id="A0A3N4K879"/>
<proteinExistence type="predicted"/>
<accession>A0A3N4K879</accession>
<feature type="region of interest" description="Disordered" evidence="1">
    <location>
        <begin position="164"/>
        <end position="192"/>
    </location>
</feature>
<keyword evidence="3" id="KW-1185">Reference proteome</keyword>
<sequence length="625" mass="69863">MSGQHTLLSADERKSALAQLAATVQTAAKLADVAYAEVVLTAQGGAATMGRDTESTRERIRDETGQVRPEVVREAERAVVEQIKAEAEKVSREFQKSVAEAKRLHAEVAKVGRETERTSAEVEKVERERERAVAETERLKAEAMLVRSEKMKIDAETERVKAETERMKVEAERSVKEREMQNPGNHTERPKERIERMRAADGVAGEVGSWMQVHEREEPEIAQYGGQLGAENEQNMVEAQRARNVVVSPPQSAGCHAVRYWFEYTVVGMIWHKNTPIRIIEHRGRRAEIERKKRQAGRTRNDPKQSEHVVRKNEKMEARVEGWRLLVERRKAVAEMAVRSLSGVGDGVVDLRTATGGAGVAETEVARGITACKAADLLSLATHALNHLMSGQEVLRSADERKSALTQLALTVQAAAKLADAACAEVLAARGGAGTVRGGAEALTERIKAETGKINAEAEKIGKEAEKAGKEAERAVAETERLKAEAMMVRSEKMKIDAETERVKAETQRMKVEAERPVQRREKAEPRKNIKRLRGEDERKKVEVETIGEEVESPVQVQELDEVKTGDYMERVEAELARKKQEAERGGYDRVKSAQLMQEIEALRLEAHRERVGRRIRQYRGRDGI</sequence>
<reference evidence="2 3" key="1">
    <citation type="journal article" date="2018" name="Nat. Ecol. Evol.">
        <title>Pezizomycetes genomes reveal the molecular basis of ectomycorrhizal truffle lifestyle.</title>
        <authorList>
            <person name="Murat C."/>
            <person name="Payen T."/>
            <person name="Noel B."/>
            <person name="Kuo A."/>
            <person name="Morin E."/>
            <person name="Chen J."/>
            <person name="Kohler A."/>
            <person name="Krizsan K."/>
            <person name="Balestrini R."/>
            <person name="Da Silva C."/>
            <person name="Montanini B."/>
            <person name="Hainaut M."/>
            <person name="Levati E."/>
            <person name="Barry K.W."/>
            <person name="Belfiori B."/>
            <person name="Cichocki N."/>
            <person name="Clum A."/>
            <person name="Dockter R.B."/>
            <person name="Fauchery L."/>
            <person name="Guy J."/>
            <person name="Iotti M."/>
            <person name="Le Tacon F."/>
            <person name="Lindquist E.A."/>
            <person name="Lipzen A."/>
            <person name="Malagnac F."/>
            <person name="Mello A."/>
            <person name="Molinier V."/>
            <person name="Miyauchi S."/>
            <person name="Poulain J."/>
            <person name="Riccioni C."/>
            <person name="Rubini A."/>
            <person name="Sitrit Y."/>
            <person name="Splivallo R."/>
            <person name="Traeger S."/>
            <person name="Wang M."/>
            <person name="Zifcakova L."/>
            <person name="Wipf D."/>
            <person name="Zambonelli A."/>
            <person name="Paolocci F."/>
            <person name="Nowrousian M."/>
            <person name="Ottonello S."/>
            <person name="Baldrian P."/>
            <person name="Spatafora J.W."/>
            <person name="Henrissat B."/>
            <person name="Nagy L.G."/>
            <person name="Aury J.M."/>
            <person name="Wincker P."/>
            <person name="Grigoriev I.V."/>
            <person name="Bonfante P."/>
            <person name="Martin F.M."/>
        </authorList>
    </citation>
    <scope>NUCLEOTIDE SEQUENCE [LARGE SCALE GENOMIC DNA]</scope>
    <source>
        <strain evidence="2 3">CCBAS932</strain>
    </source>
</reference>
<protein>
    <submittedName>
        <fullName evidence="2">Uncharacterized protein</fullName>
    </submittedName>
</protein>
<dbReference type="EMBL" id="ML119258">
    <property type="protein sequence ID" value="RPB06623.1"/>
    <property type="molecule type" value="Genomic_DNA"/>
</dbReference>
<feature type="compositionally biased region" description="Basic and acidic residues" evidence="1">
    <location>
        <begin position="299"/>
        <end position="313"/>
    </location>
</feature>